<feature type="domain" description="Tyrosine specific protein phosphatases" evidence="1">
    <location>
        <begin position="114"/>
        <end position="196"/>
    </location>
</feature>
<dbReference type="AlphaFoldDB" id="A0A9Y1FLC7"/>
<dbReference type="InterPro" id="IPR026893">
    <property type="entry name" value="Tyr/Ser_Pase_IphP-type"/>
</dbReference>
<dbReference type="InterPro" id="IPR000387">
    <property type="entry name" value="Tyr_Pase_dom"/>
</dbReference>
<dbReference type="Gene3D" id="3.90.190.10">
    <property type="entry name" value="Protein tyrosine phosphatase superfamily"/>
    <property type="match status" value="1"/>
</dbReference>
<dbReference type="Proteomes" id="UP001201020">
    <property type="component" value="Chromosome"/>
</dbReference>
<dbReference type="PROSITE" id="PS50056">
    <property type="entry name" value="TYR_PHOSPHATASE_2"/>
    <property type="match status" value="1"/>
</dbReference>
<sequence>MTTDRIYIPPAQRKITSLVRNFRDLSKYCEGYMKPRFIFRSSSLIPYQNDSLYNNLKLLDVHSIIDLRSEIEYLRSSYNDWFLRDIHLYWIHLDISMPDEVLEKHNLTSLPFYKQFIWYILHYNKKELRRVFSVLANKKNYSIVIHCHEGRDRTGIIAALILLLLDVPEENIIQDYLASDMKTQYSDLEFLLEQIENLGGIREYLSSIYVTEEMQAQIRKILAP</sequence>
<proteinExistence type="predicted"/>
<dbReference type="EMBL" id="CP084166">
    <property type="protein sequence ID" value="UJG40438.1"/>
    <property type="molecule type" value="Genomic_DNA"/>
</dbReference>
<dbReference type="GO" id="GO:0004721">
    <property type="term" value="F:phosphoprotein phosphatase activity"/>
    <property type="evidence" value="ECO:0007669"/>
    <property type="project" value="InterPro"/>
</dbReference>
<organism evidence="2">
    <name type="scientific">Candidatus Heimdallarchaeum aukensis</name>
    <dbReference type="NCBI Taxonomy" id="2876573"/>
    <lineage>
        <taxon>Archaea</taxon>
        <taxon>Promethearchaeati</taxon>
        <taxon>Candidatus Heimdallarchaeota</taxon>
        <taxon>Candidatus Heimdallarchaeia (ex Rinke et al. 2021) (nom. nud.)</taxon>
        <taxon>Candidatus Heimdallarchaeales</taxon>
        <taxon>Candidatus Heimdallarchaeaceae</taxon>
        <taxon>Candidatus Heimdallarchaeum</taxon>
    </lineage>
</organism>
<evidence type="ECO:0000313" key="2">
    <source>
        <dbReference type="EMBL" id="UJG40438.1"/>
    </source>
</evidence>
<dbReference type="PANTHER" id="PTHR31126:SF1">
    <property type="entry name" value="TYROSINE SPECIFIC PROTEIN PHOSPHATASES DOMAIN-CONTAINING PROTEIN"/>
    <property type="match status" value="1"/>
</dbReference>
<dbReference type="PROSITE" id="PS00383">
    <property type="entry name" value="TYR_PHOSPHATASE_1"/>
    <property type="match status" value="1"/>
</dbReference>
<reference evidence="2" key="1">
    <citation type="journal article" date="2022" name="Nat. Microbiol.">
        <title>Unique mobile elements and scalable gene flow at the prokaryote-eukaryote boundary revealed by circularized Asgard archaea genomes.</title>
        <authorList>
            <person name="Wu F."/>
            <person name="Speth D.R."/>
            <person name="Philosof A."/>
            <person name="Cremiere A."/>
            <person name="Narayanan A."/>
            <person name="Barco R.A."/>
            <person name="Connon S.A."/>
            <person name="Amend J.P."/>
            <person name="Antoshechkin I.A."/>
            <person name="Orphan V.J."/>
        </authorList>
    </citation>
    <scope>NUCLEOTIDE SEQUENCE</scope>
    <source>
        <strain evidence="2">PM71</strain>
    </source>
</reference>
<evidence type="ECO:0000259" key="1">
    <source>
        <dbReference type="PROSITE" id="PS50056"/>
    </source>
</evidence>
<dbReference type="Pfam" id="PF13350">
    <property type="entry name" value="Y_phosphatase3"/>
    <property type="match status" value="1"/>
</dbReference>
<dbReference type="SUPFAM" id="SSF52799">
    <property type="entry name" value="(Phosphotyrosine protein) phosphatases II"/>
    <property type="match status" value="1"/>
</dbReference>
<gene>
    <name evidence="2" type="ORF">K9W45_11420</name>
</gene>
<dbReference type="InterPro" id="IPR016130">
    <property type="entry name" value="Tyr_Pase_AS"/>
</dbReference>
<name>A0A9Y1FLC7_9ARCH</name>
<dbReference type="InterPro" id="IPR029021">
    <property type="entry name" value="Prot-tyrosine_phosphatase-like"/>
</dbReference>
<accession>A0A9Y1FLC7</accession>
<protein>
    <submittedName>
        <fullName evidence="2">Tyrosine-protein phosphatase</fullName>
    </submittedName>
</protein>
<dbReference type="PANTHER" id="PTHR31126">
    <property type="entry name" value="TYROSINE-PROTEIN PHOSPHATASE"/>
    <property type="match status" value="1"/>
</dbReference>